<gene>
    <name evidence="2" type="ORF">S7711_01063</name>
</gene>
<reference evidence="2 3" key="1">
    <citation type="journal article" date="2014" name="BMC Genomics">
        <title>Comparative genome sequencing reveals chemotype-specific gene clusters in the toxigenic black mold Stachybotrys.</title>
        <authorList>
            <person name="Semeiks J."/>
            <person name="Borek D."/>
            <person name="Otwinowski Z."/>
            <person name="Grishin N.V."/>
        </authorList>
    </citation>
    <scope>NUCLEOTIDE SEQUENCE [LARGE SCALE GENOMIC DNA]</scope>
    <source>
        <strain evidence="3">CBS 109288 / IBT 7711</strain>
    </source>
</reference>
<feature type="compositionally biased region" description="Basic and acidic residues" evidence="1">
    <location>
        <begin position="725"/>
        <end position="737"/>
    </location>
</feature>
<evidence type="ECO:0000256" key="1">
    <source>
        <dbReference type="SAM" id="MobiDB-lite"/>
    </source>
</evidence>
<dbReference type="EMBL" id="KL648095">
    <property type="protein sequence ID" value="KEY72394.1"/>
    <property type="molecule type" value="Genomic_DNA"/>
</dbReference>
<evidence type="ECO:0000313" key="3">
    <source>
        <dbReference type="Proteomes" id="UP000028045"/>
    </source>
</evidence>
<feature type="compositionally biased region" description="Polar residues" evidence="1">
    <location>
        <begin position="631"/>
        <end position="652"/>
    </location>
</feature>
<protein>
    <submittedName>
        <fullName evidence="2">Uncharacterized protein</fullName>
    </submittedName>
</protein>
<dbReference type="OrthoDB" id="5103128at2759"/>
<proteinExistence type="predicted"/>
<dbReference type="HOGENOM" id="CLU_335286_0_0_1"/>
<name>A0A084B4B5_STACB</name>
<feature type="region of interest" description="Disordered" evidence="1">
    <location>
        <begin position="631"/>
        <end position="658"/>
    </location>
</feature>
<evidence type="ECO:0000313" key="2">
    <source>
        <dbReference type="EMBL" id="KEY72394.1"/>
    </source>
</evidence>
<feature type="compositionally biased region" description="Polar residues" evidence="1">
    <location>
        <begin position="805"/>
        <end position="832"/>
    </location>
</feature>
<dbReference type="Proteomes" id="UP000028045">
    <property type="component" value="Unassembled WGS sequence"/>
</dbReference>
<feature type="compositionally biased region" description="Basic and acidic residues" evidence="1">
    <location>
        <begin position="792"/>
        <end position="804"/>
    </location>
</feature>
<feature type="region of interest" description="Disordered" evidence="1">
    <location>
        <begin position="1"/>
        <end position="37"/>
    </location>
</feature>
<dbReference type="AlphaFoldDB" id="A0A084B4B5"/>
<keyword evidence="3" id="KW-1185">Reference proteome</keyword>
<feature type="region of interest" description="Disordered" evidence="1">
    <location>
        <begin position="685"/>
        <end position="748"/>
    </location>
</feature>
<feature type="compositionally biased region" description="Acidic residues" evidence="1">
    <location>
        <begin position="26"/>
        <end position="36"/>
    </location>
</feature>
<accession>A0A084B4B5</accession>
<organism evidence="2 3">
    <name type="scientific">Stachybotrys chartarum (strain CBS 109288 / IBT 7711)</name>
    <name type="common">Toxic black mold</name>
    <name type="synonym">Stilbospora chartarum</name>
    <dbReference type="NCBI Taxonomy" id="1280523"/>
    <lineage>
        <taxon>Eukaryota</taxon>
        <taxon>Fungi</taxon>
        <taxon>Dikarya</taxon>
        <taxon>Ascomycota</taxon>
        <taxon>Pezizomycotina</taxon>
        <taxon>Sordariomycetes</taxon>
        <taxon>Hypocreomycetidae</taxon>
        <taxon>Hypocreales</taxon>
        <taxon>Stachybotryaceae</taxon>
        <taxon>Stachybotrys</taxon>
    </lineage>
</organism>
<sequence length="851" mass="95786">MENSDVNSDDIPPDDRSSCSLGSVTDDSDDEMDEAPTDVPLLCNLNLPDVKTVEAEMARISMDDDEDFLARVRKVITAREQSRFSFTASDEINLDMSQNSENLELTNILNKDQAISEAVERYRNRLYRLITRIAQFMLAVGDRCQSAIPREWYLVIIANASAENRQRLVRIITCPGVQPVALQYLLEQRNWPVDLFDGYHHIGLKNCDATGDFFTAYNGLAHCPDGIRFVYSGGVTSMTAEKDEVSRMIGHRRILALGHDEIKRRRASGEKGPIFIHSKMSSPGARSFFFPLTRFSVNPTASGSELVKMHLMTYLIENYNTIHLTGQWSSHSKIQLALRSHHPRSILRPVDFPHSRWLSGNVVLPLTQNFQIGCIQILGAAESTSLSSTDLRDSLQEHLLSDRDSIVSRALIDQSLNLSILWVAIKRHAEATDLVEGIGEDGRIQLREFSLNWKDMSNIAQTIAPSSSRIRNAEFIKDVLLQGTWNRLSEGVPKFFAPSRRMTHHPVVDKRIVLICRAEIHKALTKHGLVMEVDKSAWTSKWLRKNVARIARRFEIFGKLFAGIPLSEWQGWARLPALSSEWIRSEEAPGPEHSVESRTTSRVEHARVPIPLASLDDSVKQHLEDLLSRTPNLTCQRASQDKTQYQPETASPKQVDAGQPFALVDRQGRATHLSPFAVISHSKSLGFPERAKKSPAHSQRPHSLSTTSKKIGIERSFSDMEQDSSPDRQDPSLDTRNKTPLIRRATKRSFSKIEEDSLNETAHMFRGTKTFFSEVRDAEFVKEDEFLKKNVTKERDLRGFHESSKPQSFPNAWGSSNTENSTKVVRSSESKGSGTGKQAAAGRDSSQKNPL</sequence>
<feature type="region of interest" description="Disordered" evidence="1">
    <location>
        <begin position="792"/>
        <end position="851"/>
    </location>
</feature>